<dbReference type="GO" id="GO:0016020">
    <property type="term" value="C:membrane"/>
    <property type="evidence" value="ECO:0007669"/>
    <property type="project" value="TreeGrafter"/>
</dbReference>
<organism evidence="9 10">
    <name type="scientific">Acetobacteroides hydrogenigenes</name>
    <dbReference type="NCBI Taxonomy" id="979970"/>
    <lineage>
        <taxon>Bacteria</taxon>
        <taxon>Pseudomonadati</taxon>
        <taxon>Bacteroidota</taxon>
        <taxon>Bacteroidia</taxon>
        <taxon>Bacteroidales</taxon>
        <taxon>Rikenellaceae</taxon>
        <taxon>Acetobacteroides</taxon>
    </lineage>
</organism>
<evidence type="ECO:0000256" key="6">
    <source>
        <dbReference type="RuleBase" id="RU003983"/>
    </source>
</evidence>
<evidence type="ECO:0000256" key="7">
    <source>
        <dbReference type="SAM" id="SignalP"/>
    </source>
</evidence>
<keyword evidence="3 6" id="KW-0378">Hydrolase</keyword>
<sequence>MRKLLVCTVVAAVFLASCSTVPVTGRRQLSLVSSGEMVTLGEQNYKQTLQQSKLSTNKAQVDRIKRVGSRIQKAVEQYMSQNGMASQLEGFNWEFNLIENDTTVNAWCMPGGKVAFYTGILPICKDDNGIAVVMGHEIAHAIANHSGERMSQAMALELGGQVGSILLSGKTQQTQQAFQLLYPIGSQVAVILPYSRSHELEADKMGLIFMAMAGYNPETAIPFWERMAASSGGGRPPQFLSTHPAEQARIDKIRAVLPEVMKYYKPANNK</sequence>
<evidence type="ECO:0000313" key="9">
    <source>
        <dbReference type="EMBL" id="TCN70240.1"/>
    </source>
</evidence>
<accession>A0A4V2RQ49</accession>
<protein>
    <submittedName>
        <fullName evidence="9">Peptidase M48-like protein</fullName>
    </submittedName>
</protein>
<keyword evidence="5 6" id="KW-0482">Metalloprotease</keyword>
<evidence type="ECO:0000256" key="3">
    <source>
        <dbReference type="ARBA" id="ARBA00022801"/>
    </source>
</evidence>
<keyword evidence="10" id="KW-1185">Reference proteome</keyword>
<comment type="caution">
    <text evidence="9">The sequence shown here is derived from an EMBL/GenBank/DDBJ whole genome shotgun (WGS) entry which is preliminary data.</text>
</comment>
<dbReference type="PANTHER" id="PTHR22726">
    <property type="entry name" value="METALLOENDOPEPTIDASE OMA1"/>
    <property type="match status" value="1"/>
</dbReference>
<keyword evidence="1 6" id="KW-0645">Protease</keyword>
<evidence type="ECO:0000256" key="5">
    <source>
        <dbReference type="ARBA" id="ARBA00023049"/>
    </source>
</evidence>
<dbReference type="Proteomes" id="UP000294830">
    <property type="component" value="Unassembled WGS sequence"/>
</dbReference>
<feature type="signal peptide" evidence="7">
    <location>
        <begin position="1"/>
        <end position="22"/>
    </location>
</feature>
<reference evidence="9 10" key="1">
    <citation type="submission" date="2019-03" db="EMBL/GenBank/DDBJ databases">
        <title>Genomic Encyclopedia of Archaeal and Bacterial Type Strains, Phase II (KMG-II): from individual species to whole genera.</title>
        <authorList>
            <person name="Goeker M."/>
        </authorList>
    </citation>
    <scope>NUCLEOTIDE SEQUENCE [LARGE SCALE GENOMIC DNA]</scope>
    <source>
        <strain evidence="9 10">RL-C</strain>
    </source>
</reference>
<evidence type="ECO:0000313" key="10">
    <source>
        <dbReference type="Proteomes" id="UP000294830"/>
    </source>
</evidence>
<dbReference type="Gene3D" id="3.30.2010.10">
    <property type="entry name" value="Metalloproteases ('zincins'), catalytic domain"/>
    <property type="match status" value="1"/>
</dbReference>
<keyword evidence="4 6" id="KW-0862">Zinc</keyword>
<dbReference type="InterPro" id="IPR001915">
    <property type="entry name" value="Peptidase_M48"/>
</dbReference>
<comment type="similarity">
    <text evidence="6">Belongs to the peptidase M48 family.</text>
</comment>
<evidence type="ECO:0000256" key="4">
    <source>
        <dbReference type="ARBA" id="ARBA00022833"/>
    </source>
</evidence>
<feature type="chain" id="PRO_5020527802" evidence="7">
    <location>
        <begin position="23"/>
        <end position="270"/>
    </location>
</feature>
<dbReference type="InterPro" id="IPR051156">
    <property type="entry name" value="Mito/Outer_Membr_Metalloprot"/>
</dbReference>
<proteinExistence type="inferred from homology"/>
<dbReference type="GO" id="GO:0006515">
    <property type="term" value="P:protein quality control for misfolded or incompletely synthesized proteins"/>
    <property type="evidence" value="ECO:0007669"/>
    <property type="project" value="TreeGrafter"/>
</dbReference>
<dbReference type="PANTHER" id="PTHR22726:SF1">
    <property type="entry name" value="METALLOENDOPEPTIDASE OMA1, MITOCHONDRIAL"/>
    <property type="match status" value="1"/>
</dbReference>
<dbReference type="EMBL" id="SLWB01000004">
    <property type="protein sequence ID" value="TCN70240.1"/>
    <property type="molecule type" value="Genomic_DNA"/>
</dbReference>
<dbReference type="RefSeq" id="WP_131838791.1">
    <property type="nucleotide sequence ID" value="NZ_SLWB01000004.1"/>
</dbReference>
<feature type="domain" description="Peptidase M48" evidence="8">
    <location>
        <begin position="70"/>
        <end position="255"/>
    </location>
</feature>
<dbReference type="GO" id="GO:0004222">
    <property type="term" value="F:metalloendopeptidase activity"/>
    <property type="evidence" value="ECO:0007669"/>
    <property type="project" value="InterPro"/>
</dbReference>
<gene>
    <name evidence="9" type="ORF">CLV25_104195</name>
</gene>
<keyword evidence="7" id="KW-0732">Signal</keyword>
<evidence type="ECO:0000256" key="1">
    <source>
        <dbReference type="ARBA" id="ARBA00022670"/>
    </source>
</evidence>
<dbReference type="OrthoDB" id="9810445at2"/>
<dbReference type="GO" id="GO:0046872">
    <property type="term" value="F:metal ion binding"/>
    <property type="evidence" value="ECO:0007669"/>
    <property type="project" value="UniProtKB-KW"/>
</dbReference>
<dbReference type="CDD" id="cd07331">
    <property type="entry name" value="M48C_Oma1_like"/>
    <property type="match status" value="1"/>
</dbReference>
<dbReference type="PROSITE" id="PS51257">
    <property type="entry name" value="PROKAR_LIPOPROTEIN"/>
    <property type="match status" value="1"/>
</dbReference>
<keyword evidence="2" id="KW-0479">Metal-binding</keyword>
<comment type="cofactor">
    <cofactor evidence="6">
        <name>Zn(2+)</name>
        <dbReference type="ChEBI" id="CHEBI:29105"/>
    </cofactor>
    <text evidence="6">Binds 1 zinc ion per subunit.</text>
</comment>
<evidence type="ECO:0000256" key="2">
    <source>
        <dbReference type="ARBA" id="ARBA00022723"/>
    </source>
</evidence>
<dbReference type="Pfam" id="PF01435">
    <property type="entry name" value="Peptidase_M48"/>
    <property type="match status" value="1"/>
</dbReference>
<dbReference type="AlphaFoldDB" id="A0A4V2RQ49"/>
<name>A0A4V2RQ49_9BACT</name>
<evidence type="ECO:0000259" key="8">
    <source>
        <dbReference type="Pfam" id="PF01435"/>
    </source>
</evidence>